<feature type="region of interest" description="Disordered" evidence="1">
    <location>
        <begin position="74"/>
        <end position="109"/>
    </location>
</feature>
<protein>
    <submittedName>
        <fullName evidence="2">Putative transcription mediator subunit med12</fullName>
    </submittedName>
</protein>
<sequence>MLSYLTLQAHVHDAANKASNETVYLIHRVFDVALILVDTLSDEIRQQCVRILREALSDSRLRYIFSSTPAPLDNLMLSHKDKPATSQQTQSQGSQGSQQGQQQRPRGAGFLGVGAAGGNIWGNAVGPGGQGQEKLSTFTFKRWEILNEPTSNVGENNTSLSLTLFEAIKLH</sequence>
<feature type="compositionally biased region" description="Low complexity" evidence="1">
    <location>
        <begin position="85"/>
        <end position="103"/>
    </location>
</feature>
<dbReference type="Proteomes" id="UP000034680">
    <property type="component" value="Unassembled WGS sequence"/>
</dbReference>
<accession>A0A0G2I8Q2</accession>
<evidence type="ECO:0000313" key="2">
    <source>
        <dbReference type="EMBL" id="KKY36165.1"/>
    </source>
</evidence>
<dbReference type="OrthoDB" id="5243671at2759"/>
<dbReference type="EMBL" id="LCUC01000137">
    <property type="protein sequence ID" value="KKY36165.1"/>
    <property type="molecule type" value="Genomic_DNA"/>
</dbReference>
<evidence type="ECO:0000313" key="3">
    <source>
        <dbReference type="Proteomes" id="UP000034680"/>
    </source>
</evidence>
<reference evidence="2 3" key="2">
    <citation type="submission" date="2015-05" db="EMBL/GenBank/DDBJ databases">
        <authorList>
            <person name="Morales-Cruz A."/>
            <person name="Amrine K.C."/>
            <person name="Cantu D."/>
        </authorList>
    </citation>
    <scope>NUCLEOTIDE SEQUENCE [LARGE SCALE GENOMIC DNA]</scope>
    <source>
        <strain evidence="2">DA912</strain>
    </source>
</reference>
<name>A0A0G2I8Q2_9PEZI</name>
<reference evidence="2 3" key="1">
    <citation type="submission" date="2015-05" db="EMBL/GenBank/DDBJ databases">
        <title>Distinctive expansion of gene families associated with plant cell wall degradation and secondary metabolism in the genomes of grapevine trunk pathogens.</title>
        <authorList>
            <person name="Lawrence D.P."/>
            <person name="Travadon R."/>
            <person name="Rolshausen P.E."/>
            <person name="Baumgartner K."/>
        </authorList>
    </citation>
    <scope>NUCLEOTIDE SEQUENCE [LARGE SCALE GENOMIC DNA]</scope>
    <source>
        <strain evidence="2">DA912</strain>
    </source>
</reference>
<dbReference type="STRING" id="1214573.A0A0G2I8Q2"/>
<organism evidence="2 3">
    <name type="scientific">Diaporthe ampelina</name>
    <dbReference type="NCBI Taxonomy" id="1214573"/>
    <lineage>
        <taxon>Eukaryota</taxon>
        <taxon>Fungi</taxon>
        <taxon>Dikarya</taxon>
        <taxon>Ascomycota</taxon>
        <taxon>Pezizomycotina</taxon>
        <taxon>Sordariomycetes</taxon>
        <taxon>Sordariomycetidae</taxon>
        <taxon>Diaporthales</taxon>
        <taxon>Diaporthaceae</taxon>
        <taxon>Diaporthe</taxon>
    </lineage>
</organism>
<dbReference type="AlphaFoldDB" id="A0A0G2I8Q2"/>
<keyword evidence="3" id="KW-1185">Reference proteome</keyword>
<gene>
    <name evidence="2" type="ORF">UCDDA912_g03834</name>
</gene>
<comment type="caution">
    <text evidence="2">The sequence shown here is derived from an EMBL/GenBank/DDBJ whole genome shotgun (WGS) entry which is preliminary data.</text>
</comment>
<proteinExistence type="predicted"/>
<evidence type="ECO:0000256" key="1">
    <source>
        <dbReference type="SAM" id="MobiDB-lite"/>
    </source>
</evidence>